<feature type="domain" description="PASTA" evidence="13">
    <location>
        <begin position="366"/>
        <end position="434"/>
    </location>
</feature>
<dbReference type="InterPro" id="IPR017441">
    <property type="entry name" value="Protein_kinase_ATP_BS"/>
</dbReference>
<dbReference type="NCBIfam" id="NF033483">
    <property type="entry name" value="PknB_PASTA_kin"/>
    <property type="match status" value="1"/>
</dbReference>
<dbReference type="GO" id="GO:0004674">
    <property type="term" value="F:protein serine/threonine kinase activity"/>
    <property type="evidence" value="ECO:0007669"/>
    <property type="project" value="UniProtKB-KW"/>
</dbReference>
<dbReference type="SMART" id="SM00220">
    <property type="entry name" value="S_TKc"/>
    <property type="match status" value="1"/>
</dbReference>
<dbReference type="Gene3D" id="1.10.510.10">
    <property type="entry name" value="Transferase(Phosphotransferase) domain 1"/>
    <property type="match status" value="1"/>
</dbReference>
<dbReference type="Pfam" id="PF00069">
    <property type="entry name" value="Pkinase"/>
    <property type="match status" value="1"/>
</dbReference>
<dbReference type="InterPro" id="IPR005543">
    <property type="entry name" value="PASTA_dom"/>
</dbReference>
<keyword evidence="3" id="KW-0808">Transferase</keyword>
<evidence type="ECO:0000256" key="7">
    <source>
        <dbReference type="ARBA" id="ARBA00047899"/>
    </source>
</evidence>
<feature type="compositionally biased region" description="Low complexity" evidence="10">
    <location>
        <begin position="604"/>
        <end position="625"/>
    </location>
</feature>
<dbReference type="CDD" id="cd14014">
    <property type="entry name" value="STKc_PknB_like"/>
    <property type="match status" value="1"/>
</dbReference>
<keyword evidence="4 9" id="KW-0547">Nucleotide-binding</keyword>
<proteinExistence type="predicted"/>
<keyword evidence="11" id="KW-1133">Transmembrane helix</keyword>
<sequence length="634" mass="68627">MDNLIGRTLDGLYEVRELIGSGGMANVYKAVCMGQNGPVPPGTVVAVKVLREEFMHDPDLVRRFKNESKAISLLHHANIVKVYDVSVSDELQYIVMEYVDGMTLREYLNKRGGKLPSRETVHFISQILQALEHAHRNGVVHRDVKPQNIMLLDNGQLRMMDFGIARISRAENQLLSGKAMGSVHYISPEQARGEMTDPKSDIYSVGVMMYEMLSGRLPFDSDNVVEVAIKQISDTARPLAEIAPDTPQALVQITERAMAKLPENRFSSAGEMLEALERYVQNPGIQFDYKYIPEQTPAKADKTTMNQKSDSHSAGKKGPAPKKGKSRKRRSVFLPVLLGITVAFGLACAALCYMILRNADDPLLNAKAEIVLEDYVGVTRSEVNSSPQVSSGQIVIQWVEEYSSTYGEGYVYKQSPAAGRTVREGQTVTLTVSLGTQYVTLPDTTNYMQADAEQLLRELGVSVLVVQNVEPSVAVGAVIRTDPAAGSTVPAGSTVVLYVSRQQVTTTTTVPSVVGLTVDDSRTLLVQNHLTLGSQTQAYSDLPEGTVIEQEPAANTTAKFNTRVNVTVSAGPEPLPEPDSSTSAPSADDWWGDLWGGLGGGGSSSSSGGSSGSSSASSESSSSSEPGFIWPWDW</sequence>
<dbReference type="PROSITE" id="PS50011">
    <property type="entry name" value="PROTEIN_KINASE_DOM"/>
    <property type="match status" value="1"/>
</dbReference>
<dbReference type="Gene3D" id="3.30.10.20">
    <property type="match status" value="3"/>
</dbReference>
<evidence type="ECO:0000256" key="3">
    <source>
        <dbReference type="ARBA" id="ARBA00022679"/>
    </source>
</evidence>
<gene>
    <name evidence="14" type="primary">pknB</name>
    <name evidence="14" type="ORF">H9864_00575</name>
</gene>
<evidence type="ECO:0000256" key="8">
    <source>
        <dbReference type="ARBA" id="ARBA00048679"/>
    </source>
</evidence>
<dbReference type="GO" id="GO:0005524">
    <property type="term" value="F:ATP binding"/>
    <property type="evidence" value="ECO:0007669"/>
    <property type="project" value="UniProtKB-UniRule"/>
</dbReference>
<dbReference type="PROSITE" id="PS51178">
    <property type="entry name" value="PASTA"/>
    <property type="match status" value="3"/>
</dbReference>
<evidence type="ECO:0000256" key="10">
    <source>
        <dbReference type="SAM" id="MobiDB-lite"/>
    </source>
</evidence>
<dbReference type="PANTHER" id="PTHR43289">
    <property type="entry name" value="MITOGEN-ACTIVATED PROTEIN KINASE KINASE KINASE 20-RELATED"/>
    <property type="match status" value="1"/>
</dbReference>
<comment type="catalytic activity">
    <reaction evidence="7">
        <text>L-threonyl-[protein] + ATP = O-phospho-L-threonyl-[protein] + ADP + H(+)</text>
        <dbReference type="Rhea" id="RHEA:46608"/>
        <dbReference type="Rhea" id="RHEA-COMP:11060"/>
        <dbReference type="Rhea" id="RHEA-COMP:11605"/>
        <dbReference type="ChEBI" id="CHEBI:15378"/>
        <dbReference type="ChEBI" id="CHEBI:30013"/>
        <dbReference type="ChEBI" id="CHEBI:30616"/>
        <dbReference type="ChEBI" id="CHEBI:61977"/>
        <dbReference type="ChEBI" id="CHEBI:456216"/>
        <dbReference type="EC" id="2.7.11.1"/>
    </reaction>
</comment>
<dbReference type="EC" id="2.7.11.1" evidence="1"/>
<evidence type="ECO:0000256" key="2">
    <source>
        <dbReference type="ARBA" id="ARBA00022527"/>
    </source>
</evidence>
<dbReference type="PANTHER" id="PTHR43289:SF34">
    <property type="entry name" value="SERINE_THREONINE-PROTEIN KINASE YBDM-RELATED"/>
    <property type="match status" value="1"/>
</dbReference>
<protein>
    <recommendedName>
        <fullName evidence="1">non-specific serine/threonine protein kinase</fullName>
        <ecNumber evidence="1">2.7.11.1</ecNumber>
    </recommendedName>
</protein>
<evidence type="ECO:0000256" key="1">
    <source>
        <dbReference type="ARBA" id="ARBA00012513"/>
    </source>
</evidence>
<evidence type="ECO:0000259" key="13">
    <source>
        <dbReference type="PROSITE" id="PS51178"/>
    </source>
</evidence>
<feature type="transmembrane region" description="Helical" evidence="11">
    <location>
        <begin position="332"/>
        <end position="356"/>
    </location>
</feature>
<dbReference type="EMBL" id="JAHLFH010000012">
    <property type="protein sequence ID" value="MBU3818873.1"/>
    <property type="molecule type" value="Genomic_DNA"/>
</dbReference>
<keyword evidence="11" id="KW-0472">Membrane</keyword>
<dbReference type="AlphaFoldDB" id="A0A9E2NPV7"/>
<dbReference type="CDD" id="cd06577">
    <property type="entry name" value="PASTA_pknB"/>
    <property type="match status" value="3"/>
</dbReference>
<feature type="region of interest" description="Disordered" evidence="10">
    <location>
        <begin position="298"/>
        <end position="327"/>
    </location>
</feature>
<dbReference type="Pfam" id="PF03793">
    <property type="entry name" value="PASTA"/>
    <property type="match status" value="3"/>
</dbReference>
<keyword evidence="11" id="KW-0812">Transmembrane</keyword>
<comment type="catalytic activity">
    <reaction evidence="8">
        <text>L-seryl-[protein] + ATP = O-phospho-L-seryl-[protein] + ADP + H(+)</text>
        <dbReference type="Rhea" id="RHEA:17989"/>
        <dbReference type="Rhea" id="RHEA-COMP:9863"/>
        <dbReference type="Rhea" id="RHEA-COMP:11604"/>
        <dbReference type="ChEBI" id="CHEBI:15378"/>
        <dbReference type="ChEBI" id="CHEBI:29999"/>
        <dbReference type="ChEBI" id="CHEBI:30616"/>
        <dbReference type="ChEBI" id="CHEBI:83421"/>
        <dbReference type="ChEBI" id="CHEBI:456216"/>
        <dbReference type="EC" id="2.7.11.1"/>
    </reaction>
</comment>
<evidence type="ECO:0000313" key="15">
    <source>
        <dbReference type="Proteomes" id="UP000824178"/>
    </source>
</evidence>
<evidence type="ECO:0000313" key="14">
    <source>
        <dbReference type="EMBL" id="MBU3818873.1"/>
    </source>
</evidence>
<dbReference type="PROSITE" id="PS00107">
    <property type="entry name" value="PROTEIN_KINASE_ATP"/>
    <property type="match status" value="1"/>
</dbReference>
<dbReference type="FunFam" id="1.10.510.10:FF:000021">
    <property type="entry name" value="Serine/threonine protein kinase"/>
    <property type="match status" value="1"/>
</dbReference>
<evidence type="ECO:0000256" key="11">
    <source>
        <dbReference type="SAM" id="Phobius"/>
    </source>
</evidence>
<dbReference type="Gene3D" id="3.30.200.20">
    <property type="entry name" value="Phosphorylase Kinase, domain 1"/>
    <property type="match status" value="1"/>
</dbReference>
<keyword evidence="5 14" id="KW-0418">Kinase</keyword>
<dbReference type="Proteomes" id="UP000824178">
    <property type="component" value="Unassembled WGS sequence"/>
</dbReference>
<dbReference type="InterPro" id="IPR008271">
    <property type="entry name" value="Ser/Thr_kinase_AS"/>
</dbReference>
<name>A0A9E2NPV7_9FIRM</name>
<organism evidence="14 15">
    <name type="scientific">Candidatus Faecalibacterium intestinavium</name>
    <dbReference type="NCBI Taxonomy" id="2838580"/>
    <lineage>
        <taxon>Bacteria</taxon>
        <taxon>Bacillati</taxon>
        <taxon>Bacillota</taxon>
        <taxon>Clostridia</taxon>
        <taxon>Eubacteriales</taxon>
        <taxon>Oscillospiraceae</taxon>
        <taxon>Faecalibacterium</taxon>
    </lineage>
</organism>
<dbReference type="SUPFAM" id="SSF56112">
    <property type="entry name" value="Protein kinase-like (PK-like)"/>
    <property type="match status" value="1"/>
</dbReference>
<evidence type="ECO:0000256" key="5">
    <source>
        <dbReference type="ARBA" id="ARBA00022777"/>
    </source>
</evidence>
<comment type="caution">
    <text evidence="14">The sequence shown here is derived from an EMBL/GenBank/DDBJ whole genome shotgun (WGS) entry which is preliminary data.</text>
</comment>
<dbReference type="InterPro" id="IPR000719">
    <property type="entry name" value="Prot_kinase_dom"/>
</dbReference>
<dbReference type="SMART" id="SM00740">
    <property type="entry name" value="PASTA"/>
    <property type="match status" value="3"/>
</dbReference>
<reference evidence="14" key="1">
    <citation type="journal article" date="2021" name="PeerJ">
        <title>Extensive microbial diversity within the chicken gut microbiome revealed by metagenomics and culture.</title>
        <authorList>
            <person name="Gilroy R."/>
            <person name="Ravi A."/>
            <person name="Getino M."/>
            <person name="Pursley I."/>
            <person name="Horton D.L."/>
            <person name="Alikhan N.F."/>
            <person name="Baker D."/>
            <person name="Gharbi K."/>
            <person name="Hall N."/>
            <person name="Watson M."/>
            <person name="Adriaenssens E.M."/>
            <person name="Foster-Nyarko E."/>
            <person name="Jarju S."/>
            <person name="Secka A."/>
            <person name="Antonio M."/>
            <person name="Oren A."/>
            <person name="Chaudhuri R.R."/>
            <person name="La Ragione R."/>
            <person name="Hildebrand F."/>
            <person name="Pallen M.J."/>
        </authorList>
    </citation>
    <scope>NUCLEOTIDE SEQUENCE</scope>
    <source>
        <strain evidence="14">742</strain>
    </source>
</reference>
<evidence type="ECO:0000256" key="4">
    <source>
        <dbReference type="ARBA" id="ARBA00022741"/>
    </source>
</evidence>
<keyword evidence="6 9" id="KW-0067">ATP-binding</keyword>
<feature type="domain" description="PASTA" evidence="13">
    <location>
        <begin position="435"/>
        <end position="501"/>
    </location>
</feature>
<dbReference type="PROSITE" id="PS00108">
    <property type="entry name" value="PROTEIN_KINASE_ST"/>
    <property type="match status" value="1"/>
</dbReference>
<evidence type="ECO:0000259" key="12">
    <source>
        <dbReference type="PROSITE" id="PS50011"/>
    </source>
</evidence>
<keyword evidence="2" id="KW-0723">Serine/threonine-protein kinase</keyword>
<feature type="compositionally biased region" description="Low complexity" evidence="10">
    <location>
        <begin position="578"/>
        <end position="593"/>
    </location>
</feature>
<reference evidence="14" key="2">
    <citation type="submission" date="2021-04" db="EMBL/GenBank/DDBJ databases">
        <authorList>
            <person name="Gilroy R."/>
        </authorList>
    </citation>
    <scope>NUCLEOTIDE SEQUENCE</scope>
    <source>
        <strain evidence="14">742</strain>
    </source>
</reference>
<evidence type="ECO:0000256" key="6">
    <source>
        <dbReference type="ARBA" id="ARBA00022840"/>
    </source>
</evidence>
<feature type="domain" description="Protein kinase" evidence="12">
    <location>
        <begin position="13"/>
        <end position="280"/>
    </location>
</feature>
<feature type="region of interest" description="Disordered" evidence="10">
    <location>
        <begin position="568"/>
        <end position="634"/>
    </location>
</feature>
<accession>A0A9E2NPV7</accession>
<feature type="compositionally biased region" description="Gly residues" evidence="10">
    <location>
        <begin position="594"/>
        <end position="603"/>
    </location>
</feature>
<feature type="domain" description="PASTA" evidence="13">
    <location>
        <begin position="504"/>
        <end position="570"/>
    </location>
</feature>
<dbReference type="InterPro" id="IPR011009">
    <property type="entry name" value="Kinase-like_dom_sf"/>
</dbReference>
<evidence type="ECO:0000256" key="9">
    <source>
        <dbReference type="PROSITE-ProRule" id="PRU10141"/>
    </source>
</evidence>
<feature type="binding site" evidence="9">
    <location>
        <position position="48"/>
    </location>
    <ligand>
        <name>ATP</name>
        <dbReference type="ChEBI" id="CHEBI:30616"/>
    </ligand>
</feature>